<evidence type="ECO:0000259" key="12">
    <source>
        <dbReference type="PROSITE" id="PS51464"/>
    </source>
</evidence>
<keyword evidence="7 10" id="KW-0808">Transferase</keyword>
<dbReference type="RefSeq" id="WP_183193749.1">
    <property type="nucleotide sequence ID" value="NZ_JACIFE010000002.1"/>
</dbReference>
<dbReference type="HAMAP" id="MF_00164">
    <property type="entry name" value="GlmS"/>
    <property type="match status" value="1"/>
</dbReference>
<dbReference type="InterPro" id="IPR005855">
    <property type="entry name" value="GFAT"/>
</dbReference>
<evidence type="ECO:0000256" key="4">
    <source>
        <dbReference type="ARBA" id="ARBA00016090"/>
    </source>
</evidence>
<comment type="caution">
    <text evidence="13">The sequence shown here is derived from an EMBL/GenBank/DDBJ whole genome shotgun (WGS) entry which is preliminary data.</text>
</comment>
<evidence type="ECO:0000256" key="6">
    <source>
        <dbReference type="ARBA" id="ARBA00022576"/>
    </source>
</evidence>
<feature type="initiator methionine" description="Removed" evidence="10">
    <location>
        <position position="1"/>
    </location>
</feature>
<keyword evidence="8" id="KW-0677">Repeat</keyword>
<dbReference type="InterPro" id="IPR001347">
    <property type="entry name" value="SIS_dom"/>
</dbReference>
<evidence type="ECO:0000256" key="2">
    <source>
        <dbReference type="ARBA" id="ARBA00004496"/>
    </source>
</evidence>
<dbReference type="FunFam" id="3.60.20.10:FF:000006">
    <property type="entry name" value="Glutamine--fructose-6-phosphate aminotransferase [isomerizing]"/>
    <property type="match status" value="1"/>
</dbReference>
<dbReference type="InterPro" id="IPR029055">
    <property type="entry name" value="Ntn_hydrolases_N"/>
</dbReference>
<dbReference type="GO" id="GO:0097367">
    <property type="term" value="F:carbohydrate derivative binding"/>
    <property type="evidence" value="ECO:0007669"/>
    <property type="project" value="InterPro"/>
</dbReference>
<dbReference type="GO" id="GO:0006002">
    <property type="term" value="P:fructose 6-phosphate metabolic process"/>
    <property type="evidence" value="ECO:0007669"/>
    <property type="project" value="TreeGrafter"/>
</dbReference>
<dbReference type="Gene3D" id="3.60.20.10">
    <property type="entry name" value="Glutamine Phosphoribosylpyrophosphate, subunit 1, domain 1"/>
    <property type="match status" value="1"/>
</dbReference>
<evidence type="ECO:0000256" key="7">
    <source>
        <dbReference type="ARBA" id="ARBA00022679"/>
    </source>
</evidence>
<dbReference type="NCBIfam" id="TIGR01135">
    <property type="entry name" value="glmS"/>
    <property type="match status" value="1"/>
</dbReference>
<dbReference type="Pfam" id="PF01380">
    <property type="entry name" value="SIS"/>
    <property type="match status" value="2"/>
</dbReference>
<dbReference type="EC" id="2.6.1.16" evidence="3 10"/>
<dbReference type="FunFam" id="3.40.50.10490:FF:000002">
    <property type="entry name" value="Glutamine--fructose-6-phosphate aminotransferase [isomerizing]"/>
    <property type="match status" value="1"/>
</dbReference>
<dbReference type="InterPro" id="IPR047084">
    <property type="entry name" value="GFAT_N"/>
</dbReference>
<comment type="catalytic activity">
    <reaction evidence="1 10">
        <text>D-fructose 6-phosphate + L-glutamine = D-glucosamine 6-phosphate + L-glutamate</text>
        <dbReference type="Rhea" id="RHEA:13237"/>
        <dbReference type="ChEBI" id="CHEBI:29985"/>
        <dbReference type="ChEBI" id="CHEBI:58359"/>
        <dbReference type="ChEBI" id="CHEBI:58725"/>
        <dbReference type="ChEBI" id="CHEBI:61527"/>
        <dbReference type="EC" id="2.6.1.16"/>
    </reaction>
</comment>
<dbReference type="GO" id="GO:0006487">
    <property type="term" value="P:protein N-linked glycosylation"/>
    <property type="evidence" value="ECO:0007669"/>
    <property type="project" value="TreeGrafter"/>
</dbReference>
<dbReference type="SUPFAM" id="SSF53697">
    <property type="entry name" value="SIS domain"/>
    <property type="match status" value="1"/>
</dbReference>
<evidence type="ECO:0000256" key="9">
    <source>
        <dbReference type="ARBA" id="ARBA00022962"/>
    </source>
</evidence>
<dbReference type="PANTHER" id="PTHR10937:SF0">
    <property type="entry name" value="GLUTAMINE--FRUCTOSE-6-PHOSPHATE TRANSAMINASE (ISOMERIZING)"/>
    <property type="match status" value="1"/>
</dbReference>
<dbReference type="CDD" id="cd05009">
    <property type="entry name" value="SIS_GlmS_GlmD_2"/>
    <property type="match status" value="1"/>
</dbReference>
<dbReference type="GO" id="GO:0005975">
    <property type="term" value="P:carbohydrate metabolic process"/>
    <property type="evidence" value="ECO:0007669"/>
    <property type="project" value="UniProtKB-UniRule"/>
</dbReference>
<evidence type="ECO:0000313" key="13">
    <source>
        <dbReference type="EMBL" id="MBB4076152.1"/>
    </source>
</evidence>
<feature type="active site" description="For Fru-6P isomerization activity" evidence="10">
    <location>
        <position position="602"/>
    </location>
</feature>
<evidence type="ECO:0000313" key="14">
    <source>
        <dbReference type="Proteomes" id="UP000585970"/>
    </source>
</evidence>
<keyword evidence="9" id="KW-0315">Glutamine amidotransferase</keyword>
<evidence type="ECO:0000256" key="8">
    <source>
        <dbReference type="ARBA" id="ARBA00022737"/>
    </source>
</evidence>
<protein>
    <recommendedName>
        <fullName evidence="4 10">Glutamine--fructose-6-phosphate aminotransferase [isomerizing]</fullName>
        <ecNumber evidence="3 10">2.6.1.16</ecNumber>
    </recommendedName>
    <alternativeName>
        <fullName evidence="10">D-fructose-6-phosphate amidotransferase</fullName>
    </alternativeName>
    <alternativeName>
        <fullName evidence="10">GFAT</fullName>
    </alternativeName>
    <alternativeName>
        <fullName evidence="10">Glucosamine-6-phosphate synthase</fullName>
    </alternativeName>
    <alternativeName>
        <fullName evidence="10">Hexosephosphate aminotransferase</fullName>
    </alternativeName>
    <alternativeName>
        <fullName evidence="10">L-glutamine--D-fructose-6-phosphate amidotransferase</fullName>
    </alternativeName>
</protein>
<dbReference type="InterPro" id="IPR035466">
    <property type="entry name" value="GlmS/AgaS_SIS"/>
</dbReference>
<comment type="subcellular location">
    <subcellularLocation>
        <location evidence="2 10">Cytoplasm</location>
    </subcellularLocation>
</comment>
<dbReference type="InterPro" id="IPR017932">
    <property type="entry name" value="GATase_2_dom"/>
</dbReference>
<dbReference type="NCBIfam" id="NF001484">
    <property type="entry name" value="PRK00331.1"/>
    <property type="match status" value="1"/>
</dbReference>
<evidence type="ECO:0000256" key="1">
    <source>
        <dbReference type="ARBA" id="ARBA00001031"/>
    </source>
</evidence>
<evidence type="ECO:0000256" key="3">
    <source>
        <dbReference type="ARBA" id="ARBA00012916"/>
    </source>
</evidence>
<dbReference type="PROSITE" id="PS51464">
    <property type="entry name" value="SIS"/>
    <property type="match status" value="2"/>
</dbReference>
<sequence>MCGIIGILGKSCVISSLLEGLRRLEYRGYDSSGVATVHNGRLYRMRAEGKLDHLEEKLKKIPLKGSLGIGHTRWATHGVAVERNAHPHVTEKLAVVHNGIIENFVELQKELIEDGYIFETETDTEVIAHLITRALKRGLSPQEAMRTSWKKLQGTFAIALIFEGEDNLMIAACSGPPLAIGYGKDEFFVGSDAIALAPFVDHISYMEDGDWAVLTREGVTIYDGRNQPVKRPVTTLLEGALLISKGNHRHFMHKEMFEQPEVISHNLAHYLDLGNYAVRSLENLINWKNINRLLFASCGTAYYSTLVARYWFEKFAALSVDNDIASEFRYREPPVTSNVLSLFVSQSGETADTLASLRYCRERGIKTATIVNVNQSTMAREADFMLPTFAGPEIGVASTKAFTCQLATLASLALSAAKQRGYLSAQMEQQLVQQLAEVPRILNEVLKLESKIECICRDLMNAKSVLYLGRGTSYPIALEGALKLKELSYIHAEGYAAGELKHGPIALVDETIPIIVVAPYDRWFEKTFSNMQEVVARNGRIILITDKKGAEAASFEILSTIILPDISEFIAPIIYALPIQLIAYHTAVLLGTDVDQPRNLAKSVTVE</sequence>
<feature type="domain" description="SIS" evidence="12">
    <location>
        <begin position="277"/>
        <end position="422"/>
    </location>
</feature>
<dbReference type="FunFam" id="3.40.50.10490:FF:000001">
    <property type="entry name" value="Glutamine--fructose-6-phosphate aminotransferase [isomerizing]"/>
    <property type="match status" value="1"/>
</dbReference>
<dbReference type="CDD" id="cd00714">
    <property type="entry name" value="GFAT"/>
    <property type="match status" value="1"/>
</dbReference>
<dbReference type="Proteomes" id="UP000585970">
    <property type="component" value="Unassembled WGS sequence"/>
</dbReference>
<keyword evidence="6 10" id="KW-0032">Aminotransferase</keyword>
<comment type="subunit">
    <text evidence="10">Homodimer.</text>
</comment>
<dbReference type="CDD" id="cd05008">
    <property type="entry name" value="SIS_GlmS_GlmD_1"/>
    <property type="match status" value="1"/>
</dbReference>
<dbReference type="GO" id="GO:0005829">
    <property type="term" value="C:cytosol"/>
    <property type="evidence" value="ECO:0007669"/>
    <property type="project" value="TreeGrafter"/>
</dbReference>
<reference evidence="13 14" key="1">
    <citation type="submission" date="2020-08" db="EMBL/GenBank/DDBJ databases">
        <title>Genomic Encyclopedia of Type Strains, Phase IV (KMG-IV): sequencing the most valuable type-strain genomes for metagenomic binning, comparative biology and taxonomic classification.</title>
        <authorList>
            <person name="Goeker M."/>
        </authorList>
    </citation>
    <scope>NUCLEOTIDE SEQUENCE [LARGE SCALE GENOMIC DNA]</scope>
    <source>
        <strain evidence="13 14">DSM 100694</strain>
    </source>
</reference>
<keyword evidence="5 10" id="KW-0963">Cytoplasm</keyword>
<dbReference type="GO" id="GO:0004360">
    <property type="term" value="F:glutamine-fructose-6-phosphate transaminase (isomerizing) activity"/>
    <property type="evidence" value="ECO:0007669"/>
    <property type="project" value="UniProtKB-UniRule"/>
</dbReference>
<name>A0A840DXA5_9HYPH</name>
<evidence type="ECO:0000259" key="11">
    <source>
        <dbReference type="PROSITE" id="PS51278"/>
    </source>
</evidence>
<gene>
    <name evidence="10" type="primary">glmS</name>
    <name evidence="13" type="ORF">GGR08_000440</name>
</gene>
<dbReference type="Pfam" id="PF13522">
    <property type="entry name" value="GATase_6"/>
    <property type="match status" value="1"/>
</dbReference>
<comment type="function">
    <text evidence="10">Catalyzes the first step in hexosamine metabolism, converting fructose-6P into glucosamine-6P using glutamine as a nitrogen source.</text>
</comment>
<proteinExistence type="inferred from homology"/>
<feature type="domain" description="Glutamine amidotransferase type-2" evidence="11">
    <location>
        <begin position="2"/>
        <end position="217"/>
    </location>
</feature>
<dbReference type="GO" id="GO:0006047">
    <property type="term" value="P:UDP-N-acetylglucosamine metabolic process"/>
    <property type="evidence" value="ECO:0007669"/>
    <property type="project" value="TreeGrafter"/>
</dbReference>
<keyword evidence="14" id="KW-1185">Reference proteome</keyword>
<dbReference type="InterPro" id="IPR046348">
    <property type="entry name" value="SIS_dom_sf"/>
</dbReference>
<dbReference type="Gene3D" id="3.40.50.10490">
    <property type="entry name" value="Glucose-6-phosphate isomerase like protein, domain 1"/>
    <property type="match status" value="2"/>
</dbReference>
<feature type="domain" description="SIS" evidence="12">
    <location>
        <begin position="455"/>
        <end position="597"/>
    </location>
</feature>
<feature type="active site" description="Nucleophile; for GATase activity" evidence="10">
    <location>
        <position position="2"/>
    </location>
</feature>
<dbReference type="PROSITE" id="PS51278">
    <property type="entry name" value="GATASE_TYPE_2"/>
    <property type="match status" value="1"/>
</dbReference>
<dbReference type="SUPFAM" id="SSF56235">
    <property type="entry name" value="N-terminal nucleophile aminohydrolases (Ntn hydrolases)"/>
    <property type="match status" value="1"/>
</dbReference>
<dbReference type="EMBL" id="JACIFE010000002">
    <property type="protein sequence ID" value="MBB4076152.1"/>
    <property type="molecule type" value="Genomic_DNA"/>
</dbReference>
<dbReference type="PANTHER" id="PTHR10937">
    <property type="entry name" value="GLUCOSAMINE--FRUCTOSE-6-PHOSPHATE AMINOTRANSFERASE, ISOMERIZING"/>
    <property type="match status" value="1"/>
</dbReference>
<accession>A0A840DXA5</accession>
<dbReference type="InterPro" id="IPR035490">
    <property type="entry name" value="GlmS/FrlB_SIS"/>
</dbReference>
<dbReference type="GO" id="GO:0046349">
    <property type="term" value="P:amino sugar biosynthetic process"/>
    <property type="evidence" value="ECO:0007669"/>
    <property type="project" value="UniProtKB-ARBA"/>
</dbReference>
<evidence type="ECO:0000256" key="10">
    <source>
        <dbReference type="HAMAP-Rule" id="MF_00164"/>
    </source>
</evidence>
<organism evidence="13 14">
    <name type="scientific">Bartonella fuyuanensis</name>
    <dbReference type="NCBI Taxonomy" id="1460968"/>
    <lineage>
        <taxon>Bacteria</taxon>
        <taxon>Pseudomonadati</taxon>
        <taxon>Pseudomonadota</taxon>
        <taxon>Alphaproteobacteria</taxon>
        <taxon>Hyphomicrobiales</taxon>
        <taxon>Bartonellaceae</taxon>
        <taxon>Bartonella</taxon>
    </lineage>
</organism>
<evidence type="ECO:0000256" key="5">
    <source>
        <dbReference type="ARBA" id="ARBA00022490"/>
    </source>
</evidence>
<dbReference type="AlphaFoldDB" id="A0A840DXA5"/>